<dbReference type="AlphaFoldDB" id="A0A4Y5FQP4"/>
<proteinExistence type="predicted"/>
<dbReference type="InterPro" id="IPR029044">
    <property type="entry name" value="Nucleotide-diphossugar_trans"/>
</dbReference>
<dbReference type="Gene3D" id="3.90.550.10">
    <property type="entry name" value="Spore Coat Polysaccharide Biosynthesis Protein SpsA, Chain A"/>
    <property type="match status" value="1"/>
</dbReference>
<organism evidence="4">
    <name type="scientific">Streptococcus thermophilus</name>
    <dbReference type="NCBI Taxonomy" id="1308"/>
    <lineage>
        <taxon>Bacteria</taxon>
        <taxon>Bacillati</taxon>
        <taxon>Bacillota</taxon>
        <taxon>Bacilli</taxon>
        <taxon>Lactobacillales</taxon>
        <taxon>Streptococcaceae</taxon>
        <taxon>Streptococcus</taxon>
    </lineage>
</organism>
<evidence type="ECO:0000256" key="1">
    <source>
        <dbReference type="ARBA" id="ARBA00022676"/>
    </source>
</evidence>
<dbReference type="GO" id="GO:0016757">
    <property type="term" value="F:glycosyltransferase activity"/>
    <property type="evidence" value="ECO:0007669"/>
    <property type="project" value="UniProtKB-KW"/>
</dbReference>
<name>A0A4Y5FQP4_STRTR</name>
<sequence length="328" mass="38451">MKKDVLLTVVIPVYNVEKYLKRCVESVLVQEWHNYDILLVDDGSTDSSPQICDDYAKVYDFISVIHKKNEGLSAARNTGISNAKGKYVYFPDSDDWIEPNTFSDLAEVIESDQYDIISFNREFVKSEYDIIKSDSKRTKRLTGKEALIDMFSYGFVTTFPNDKIYRKALFTKNTIQFPVGKYYEDLGTNYKLFLAAKKVYATNQKYYHYLIDNPDSITKSWNEQKIENMISFYKELYYSDDVRSKLDSSELAIAKIFFVNGMTHILASLFKSNLYKTYPKLTKFVKKELKINKLKFQQKIKLPNRTKYFLYRLGLLNGAFQLQRILKK</sequence>
<evidence type="ECO:0000313" key="4">
    <source>
        <dbReference type="EMBL" id="QBR99763.1"/>
    </source>
</evidence>
<dbReference type="Pfam" id="PF00535">
    <property type="entry name" value="Glycos_transf_2"/>
    <property type="match status" value="1"/>
</dbReference>
<accession>A0A4Y5FQP4</accession>
<dbReference type="SUPFAM" id="SSF53448">
    <property type="entry name" value="Nucleotide-diphospho-sugar transferases"/>
    <property type="match status" value="1"/>
</dbReference>
<gene>
    <name evidence="4" type="ORF">eps19b_0008</name>
</gene>
<protein>
    <submittedName>
        <fullName evidence="4">Beta-1,3-glucosyltransferase</fullName>
    </submittedName>
</protein>
<dbReference type="RefSeq" id="WP_179966641.1">
    <property type="nucleotide sequence ID" value="NZ_LR822019.1"/>
</dbReference>
<evidence type="ECO:0000259" key="3">
    <source>
        <dbReference type="Pfam" id="PF00535"/>
    </source>
</evidence>
<dbReference type="PANTHER" id="PTHR22916">
    <property type="entry name" value="GLYCOSYLTRANSFERASE"/>
    <property type="match status" value="1"/>
</dbReference>
<dbReference type="CDD" id="cd00761">
    <property type="entry name" value="Glyco_tranf_GTA_type"/>
    <property type="match status" value="1"/>
</dbReference>
<keyword evidence="2 4" id="KW-0808">Transferase</keyword>
<evidence type="ECO:0000256" key="2">
    <source>
        <dbReference type="ARBA" id="ARBA00022679"/>
    </source>
</evidence>
<dbReference type="EMBL" id="MK483538">
    <property type="protein sequence ID" value="QBR99763.1"/>
    <property type="molecule type" value="Genomic_DNA"/>
</dbReference>
<keyword evidence="1" id="KW-0328">Glycosyltransferase</keyword>
<feature type="domain" description="Glycosyltransferase 2-like" evidence="3">
    <location>
        <begin position="8"/>
        <end position="168"/>
    </location>
</feature>
<reference evidence="4" key="1">
    <citation type="journal article" date="2019" name="Sci. Rep.">
        <title>A comparative genomics approach for identifying host-range determinants in Streptococcus thermophilus bacteriophages.</title>
        <authorList>
            <person name="Szymczak P."/>
            <person name="Rau M.H."/>
            <person name="Monteiro J.M."/>
            <person name="Pinho M.G."/>
            <person name="Filipe S.R."/>
            <person name="Vogensen F.K."/>
            <person name="Zeidan A.A."/>
            <person name="Janzen T."/>
        </authorList>
    </citation>
    <scope>NUCLEOTIDE SEQUENCE</scope>
    <source>
        <strain evidence="4">STCH_19_eps_begin</strain>
    </source>
</reference>
<dbReference type="InterPro" id="IPR001173">
    <property type="entry name" value="Glyco_trans_2-like"/>
</dbReference>
<dbReference type="PANTHER" id="PTHR22916:SF51">
    <property type="entry name" value="GLYCOSYLTRANSFERASE EPSH-RELATED"/>
    <property type="match status" value="1"/>
</dbReference>